<dbReference type="PANTHER" id="PTHR35446">
    <property type="entry name" value="SI:CH211-175M2.5"/>
    <property type="match status" value="1"/>
</dbReference>
<proteinExistence type="predicted"/>
<dbReference type="SUPFAM" id="SSF69118">
    <property type="entry name" value="AhpD-like"/>
    <property type="match status" value="1"/>
</dbReference>
<protein>
    <submittedName>
        <fullName evidence="2">Carboxymuconolactone decarboxylase family protein</fullName>
    </submittedName>
</protein>
<evidence type="ECO:0000313" key="2">
    <source>
        <dbReference type="EMBL" id="MDK2598203.1"/>
    </source>
</evidence>
<dbReference type="InterPro" id="IPR003779">
    <property type="entry name" value="CMD-like"/>
</dbReference>
<keyword evidence="3" id="KW-1185">Reference proteome</keyword>
<dbReference type="PANTHER" id="PTHR35446:SF2">
    <property type="entry name" value="CARBOXYMUCONOLACTONE DECARBOXYLASE-LIKE DOMAIN-CONTAINING PROTEIN"/>
    <property type="match status" value="1"/>
</dbReference>
<sequence>MISRTQLYSNYPFIHTALAQLGEPAEQSLPEATVHLIRLYVSNINGCQFCQAMHDEALKTSASSKLYERYKAALANEDLSSLEPFDQAALFLAHRVTSASSCELDKYLQHCVSESQQLAIIGLALQINNWNRVAIGLNL</sequence>
<dbReference type="InterPro" id="IPR029032">
    <property type="entry name" value="AhpD-like"/>
</dbReference>
<dbReference type="Pfam" id="PF02627">
    <property type="entry name" value="CMD"/>
    <property type="match status" value="1"/>
</dbReference>
<name>A0ABT7ET67_9GAMM</name>
<accession>A0ABT7ET67</accession>
<dbReference type="RefSeq" id="WP_284138691.1">
    <property type="nucleotide sequence ID" value="NZ_JASJUT010000015.1"/>
</dbReference>
<reference evidence="2 3" key="1">
    <citation type="submission" date="2023-05" db="EMBL/GenBank/DDBJ databases">
        <title>Pseudoalteromonas ardens sp. nov., Pseudoalteromonas obscura sp. nov., and Pseudoalteromonas umbrosa sp. nov., isolated from the coral Montipora capitata.</title>
        <authorList>
            <person name="Thomas E.M."/>
            <person name="Smith E.M."/>
            <person name="Papke E."/>
            <person name="Shlafstein M.D."/>
            <person name="Oline D.K."/>
            <person name="Videau P."/>
            <person name="Saw J.H."/>
            <person name="Strangman W.K."/>
            <person name="Ushijima B."/>
        </authorList>
    </citation>
    <scope>NUCLEOTIDE SEQUENCE [LARGE SCALE GENOMIC DNA]</scope>
    <source>
        <strain evidence="2 3">P94</strain>
    </source>
</reference>
<organism evidence="2 3">
    <name type="scientific">Pseudoalteromonas obscura</name>
    <dbReference type="NCBI Taxonomy" id="3048491"/>
    <lineage>
        <taxon>Bacteria</taxon>
        <taxon>Pseudomonadati</taxon>
        <taxon>Pseudomonadota</taxon>
        <taxon>Gammaproteobacteria</taxon>
        <taxon>Alteromonadales</taxon>
        <taxon>Pseudoalteromonadaceae</taxon>
        <taxon>Pseudoalteromonas</taxon>
    </lineage>
</organism>
<dbReference type="NCBIfam" id="TIGR00778">
    <property type="entry name" value="ahpD_dom"/>
    <property type="match status" value="1"/>
</dbReference>
<dbReference type="Proteomes" id="UP001231915">
    <property type="component" value="Unassembled WGS sequence"/>
</dbReference>
<evidence type="ECO:0000259" key="1">
    <source>
        <dbReference type="Pfam" id="PF02627"/>
    </source>
</evidence>
<dbReference type="EMBL" id="JASJUT010000015">
    <property type="protein sequence ID" value="MDK2598203.1"/>
    <property type="molecule type" value="Genomic_DNA"/>
</dbReference>
<gene>
    <name evidence="2" type="ORF">QNM18_24410</name>
</gene>
<feature type="domain" description="Carboxymuconolactone decarboxylase-like" evidence="1">
    <location>
        <begin position="25"/>
        <end position="59"/>
    </location>
</feature>
<dbReference type="InterPro" id="IPR004675">
    <property type="entry name" value="AhpD_core"/>
</dbReference>
<evidence type="ECO:0000313" key="3">
    <source>
        <dbReference type="Proteomes" id="UP001231915"/>
    </source>
</evidence>
<dbReference type="Gene3D" id="1.20.1290.10">
    <property type="entry name" value="AhpD-like"/>
    <property type="match status" value="1"/>
</dbReference>
<comment type="caution">
    <text evidence="2">The sequence shown here is derived from an EMBL/GenBank/DDBJ whole genome shotgun (WGS) entry which is preliminary data.</text>
</comment>